<dbReference type="Pfam" id="PF13193">
    <property type="entry name" value="AMP-binding_C"/>
    <property type="match status" value="1"/>
</dbReference>
<dbReference type="SUPFAM" id="SSF47336">
    <property type="entry name" value="ACP-like"/>
    <property type="match status" value="2"/>
</dbReference>
<dbReference type="PROSITE" id="PS00455">
    <property type="entry name" value="AMP_BINDING"/>
    <property type="match status" value="1"/>
</dbReference>
<dbReference type="InterPro" id="IPR010071">
    <property type="entry name" value="AA_adenyl_dom"/>
</dbReference>
<dbReference type="InterPro" id="IPR036736">
    <property type="entry name" value="ACP-like_sf"/>
</dbReference>
<dbReference type="FunFam" id="2.30.38.10:FF:000001">
    <property type="entry name" value="Non-ribosomal peptide synthetase PvdI"/>
    <property type="match status" value="1"/>
</dbReference>
<dbReference type="OrthoDB" id="8826085at2"/>
<dbReference type="GO" id="GO:0044550">
    <property type="term" value="P:secondary metabolite biosynthetic process"/>
    <property type="evidence" value="ECO:0007669"/>
    <property type="project" value="TreeGrafter"/>
</dbReference>
<dbReference type="Pfam" id="PF00668">
    <property type="entry name" value="Condensation"/>
    <property type="match status" value="1"/>
</dbReference>
<dbReference type="FunFam" id="3.40.50.12780:FF:000012">
    <property type="entry name" value="Non-ribosomal peptide synthetase"/>
    <property type="match status" value="1"/>
</dbReference>
<evidence type="ECO:0000256" key="4">
    <source>
        <dbReference type="ARBA" id="ARBA00022832"/>
    </source>
</evidence>
<dbReference type="Gene3D" id="3.40.50.12780">
    <property type="entry name" value="N-terminal domain of ligase-like"/>
    <property type="match status" value="2"/>
</dbReference>
<dbReference type="InterPro" id="IPR023213">
    <property type="entry name" value="CAT-like_dom_sf"/>
</dbReference>
<dbReference type="InterPro" id="IPR042099">
    <property type="entry name" value="ANL_N_sf"/>
</dbReference>
<comment type="caution">
    <text evidence="8">The sequence shown here is derived from an EMBL/GenBank/DDBJ whole genome shotgun (WGS) entry which is preliminary data.</text>
</comment>
<dbReference type="GO" id="GO:0003824">
    <property type="term" value="F:catalytic activity"/>
    <property type="evidence" value="ECO:0007669"/>
    <property type="project" value="InterPro"/>
</dbReference>
<feature type="domain" description="Carrier" evidence="7">
    <location>
        <begin position="1747"/>
        <end position="1822"/>
    </location>
</feature>
<dbReference type="GO" id="GO:0005829">
    <property type="term" value="C:cytosol"/>
    <property type="evidence" value="ECO:0007669"/>
    <property type="project" value="TreeGrafter"/>
</dbReference>
<proteinExistence type="inferred from homology"/>
<feature type="compositionally biased region" description="Basic residues" evidence="6">
    <location>
        <begin position="1844"/>
        <end position="1853"/>
    </location>
</feature>
<evidence type="ECO:0000256" key="1">
    <source>
        <dbReference type="ARBA" id="ARBA00006432"/>
    </source>
</evidence>
<dbReference type="Pfam" id="PF00501">
    <property type="entry name" value="AMP-binding"/>
    <property type="match status" value="2"/>
</dbReference>
<dbReference type="CDD" id="cd19531">
    <property type="entry name" value="LCL_NRPS-like"/>
    <property type="match status" value="1"/>
</dbReference>
<dbReference type="InterPro" id="IPR020845">
    <property type="entry name" value="AMP-binding_CS"/>
</dbReference>
<dbReference type="PANTHER" id="PTHR45527">
    <property type="entry name" value="NONRIBOSOMAL PEPTIDE SYNTHETASE"/>
    <property type="match status" value="1"/>
</dbReference>
<dbReference type="PANTHER" id="PTHR45527:SF14">
    <property type="entry name" value="PLIPASTATIN SYNTHASE SUBUNIT B"/>
    <property type="match status" value="1"/>
</dbReference>
<dbReference type="Pfam" id="PF00550">
    <property type="entry name" value="PP-binding"/>
    <property type="match status" value="2"/>
</dbReference>
<keyword evidence="9" id="KW-1185">Reference proteome</keyword>
<dbReference type="InterPro" id="IPR025110">
    <property type="entry name" value="AMP-bd_C"/>
</dbReference>
<dbReference type="InterPro" id="IPR000873">
    <property type="entry name" value="AMP-dep_synth/lig_dom"/>
</dbReference>
<dbReference type="GO" id="GO:0043041">
    <property type="term" value="P:amino acid activation for nonribosomal peptide biosynthetic process"/>
    <property type="evidence" value="ECO:0007669"/>
    <property type="project" value="TreeGrafter"/>
</dbReference>
<feature type="region of interest" description="Disordered" evidence="6">
    <location>
        <begin position="691"/>
        <end position="715"/>
    </location>
</feature>
<dbReference type="InterPro" id="IPR029058">
    <property type="entry name" value="AB_hydrolase_fold"/>
</dbReference>
<evidence type="ECO:0000256" key="5">
    <source>
        <dbReference type="ARBA" id="ARBA00023098"/>
    </source>
</evidence>
<evidence type="ECO:0000313" key="8">
    <source>
        <dbReference type="EMBL" id="OZI34734.1"/>
    </source>
</evidence>
<dbReference type="EMBL" id="NEVM01000002">
    <property type="protein sequence ID" value="OZI34734.1"/>
    <property type="molecule type" value="Genomic_DNA"/>
</dbReference>
<keyword evidence="4" id="KW-0276">Fatty acid metabolism</keyword>
<protein>
    <recommendedName>
        <fullName evidence="7">Carrier domain-containing protein</fullName>
    </recommendedName>
</protein>
<dbReference type="Gene3D" id="3.30.300.30">
    <property type="match status" value="2"/>
</dbReference>
<organism evidence="8 9">
    <name type="scientific">Bordetella genomosp. 10</name>
    <dbReference type="NCBI Taxonomy" id="1416804"/>
    <lineage>
        <taxon>Bacteria</taxon>
        <taxon>Pseudomonadati</taxon>
        <taxon>Pseudomonadota</taxon>
        <taxon>Betaproteobacteria</taxon>
        <taxon>Burkholderiales</taxon>
        <taxon>Alcaligenaceae</taxon>
        <taxon>Bordetella</taxon>
    </lineage>
</organism>
<dbReference type="GO" id="GO:0072330">
    <property type="term" value="P:monocarboxylic acid biosynthetic process"/>
    <property type="evidence" value="ECO:0007669"/>
    <property type="project" value="UniProtKB-ARBA"/>
</dbReference>
<dbReference type="Gene3D" id="3.40.50.1820">
    <property type="entry name" value="alpha/beta hydrolase"/>
    <property type="match status" value="1"/>
</dbReference>
<dbReference type="InterPro" id="IPR020806">
    <property type="entry name" value="PKS_PP-bd"/>
</dbReference>
<dbReference type="RefSeq" id="WP_094853725.1">
    <property type="nucleotide sequence ID" value="NZ_NEVM01000002.1"/>
</dbReference>
<dbReference type="InterPro" id="IPR009081">
    <property type="entry name" value="PP-bd_ACP"/>
</dbReference>
<dbReference type="GO" id="GO:0031177">
    <property type="term" value="F:phosphopantetheine binding"/>
    <property type="evidence" value="ECO:0007669"/>
    <property type="project" value="InterPro"/>
</dbReference>
<reference evidence="9" key="1">
    <citation type="submission" date="2017-05" db="EMBL/GenBank/DDBJ databases">
        <title>Complete and WGS of Bordetella genogroups.</title>
        <authorList>
            <person name="Spilker T."/>
            <person name="Lipuma J."/>
        </authorList>
    </citation>
    <scope>NUCLEOTIDE SEQUENCE [LARGE SCALE GENOMIC DNA]</scope>
    <source>
        <strain evidence="9">AU16122</strain>
    </source>
</reference>
<dbReference type="GO" id="GO:0006631">
    <property type="term" value="P:fatty acid metabolic process"/>
    <property type="evidence" value="ECO:0007669"/>
    <property type="project" value="UniProtKB-KW"/>
</dbReference>
<dbReference type="SMART" id="SM00823">
    <property type="entry name" value="PKS_PP"/>
    <property type="match status" value="2"/>
</dbReference>
<sequence length="1853" mass="198842">MNGNFLTIWGRLREHAARRGGDLALICLDRQGKSAHTYAQLESRARQIAAVLMRTSAPGDRVLLLLDSGLDYVAAFFGCLAAGLVAVPAFPPETSRPHHMRRIAVIAADADASHVLALAGQLSDLRDTLGTHGAIRYLAVDTMTGAGFRGPGHDAAPGDTAFLQYTSGSTADPKGVMVTHGNLIANEIAIREKLGITADDIFVSWLPLFHDMGLIGTVLQPVFSGIPLVLMSPAYFLERPVRWLEAISRFRGTVSGGPDFAYRLCADRVGDAQRAALDLSSWRVAFSGSEPVRHSTLCDFRVRYAPAGFDENALYPCYGLAEATLLATGMTRGAGMKTQPRRHMADSHAGTDAAIATHDGTVPAKPASSAGVVEAPDVICGAAPSGHEIRIVDPATLSAVADGDEGEIWFAGPSVAAGYWRNPAATQATFVEHAGQRWLRTGDMGRLTPAGLLVAGRLKDVIVVRGQKWHPQDIEQEIEARVVHARKGRVAAFAAATEQGEGIGIAMEISRASRKAVATDVIARSVDDVVGALAGEAARVIVLLEPGALPKTTSGKLQRDQVRRGWQSGSLAAYEILTKTAAGALGDIAPPTTSDIQGGSKTEATTPMQAWMATAWRLAIGEAISAGPADHFFACGGTSLSAVEVAARVRQEWRIDFDAADLYAHPVLSDATNLIAHRRDRVGGDRAALDANATGGAHARTSASTPHARDYGAGDAAPLSHAQERQWFLWSLNPKSTAYSVNVCLKLAGHLDVEALRAALAATARRHPILLTRFRAGAEGRVRQILPDGRASLEIPLTDCREEADAYGHALAQLLGKAEAPFNLLEDAPSRAQLFQYADDGHLLLWSQHHIVTDAWSVRLLLDEWFHLYAQARARGATALLLREAPALQYADYASWERERLADGAREEDVAYWKGQLAARNGLAVLAPDLPRERHRVYPARTLAMSLPLREARRLVTCARSHGVTPAIVLLSALDLLLHVHTRATQVRVGLPVANRTPPVVESLPGLFVNTLPQQVRIEAQDRLSTVLARVAEAVMAGQAHQGMPLDQLARLMPPDAEHGAELTPVVFNHFRGDTSHLGAVSGVGVEEVSVPERLARFDLTLDVREFVDGRFELRFIHASPLFAAARIDRLAAHYLRILDALFSDPAQDVASLDVLDADERQRLSARGAPRRSYAAPMVLEAYARQVAAQPDAVAVCMHAPARTHSGRSVGGDSPAACLWLTYGQLDAAANRVAHGLIARGVGVESRVGLAMGRGPDLIVGLLGILKAGAAYVALDPAYPHARLTQMVDDAGIEVVVSDTPALAALPRAWPVQWLCVDALDARLPAHAPDVAIRPDNLAYVLYTSGSTGVPKGAQMTHGNVARLLAATQRWFNFGPDDVWTLFHSYAFDFSVWEIFGALCHGGRLVVVSAEQARAPASFLSLLRAEGVTVLNQTPSAFGQLMRVPGLHDGAVKQERAELFEGIAQDEGVARDEGGQLPALRLRWVIFGGEALDPRMLADWVAGQGPHGPRLVNMYGITETTVHVTYREIVREDLRVAGSPVGEAIDDLGLYVLDATGQPVSYGESGELHVSGAGLTRGYLGRAALTAERFIPNPFADDGGRLYRTGDLARWSEDGELHYLGRIDQQVKIRGHRVEVGEVRARLLEQPGVGQAVVVARGVGADARLLAYVTPAITPSSALSATTRSSPPLAALPLDVAALRQALAQCLPAYMLPSAIEVLDQLPLTRNGKVDVAALPEPTHAGRHYDAPQNSGEEALAGIWRDVLGVAQVGRQDNFFELGGHSLLLVRLHLLLEEKLRPGLDIVDLFKYPTIAALAARIEAGRNSPQHAQDEANRAARQRSALSRQRRLTGRIG</sequence>
<evidence type="ECO:0000256" key="2">
    <source>
        <dbReference type="ARBA" id="ARBA00022450"/>
    </source>
</evidence>
<dbReference type="FunFam" id="1.10.1200.10:FF:000016">
    <property type="entry name" value="Non-ribosomal peptide synthase"/>
    <property type="match status" value="1"/>
</dbReference>
<keyword evidence="5" id="KW-0443">Lipid metabolism</keyword>
<evidence type="ECO:0000256" key="3">
    <source>
        <dbReference type="ARBA" id="ARBA00022553"/>
    </source>
</evidence>
<keyword evidence="3" id="KW-0597">Phosphoprotein</keyword>
<dbReference type="InterPro" id="IPR001242">
    <property type="entry name" value="Condensation_dom"/>
</dbReference>
<dbReference type="InterPro" id="IPR045851">
    <property type="entry name" value="AMP-bd_C_sf"/>
</dbReference>
<dbReference type="CDD" id="cd17643">
    <property type="entry name" value="A_NRPS_Cytc1-like"/>
    <property type="match status" value="1"/>
</dbReference>
<dbReference type="GO" id="GO:0008610">
    <property type="term" value="P:lipid biosynthetic process"/>
    <property type="evidence" value="ECO:0007669"/>
    <property type="project" value="InterPro"/>
</dbReference>
<evidence type="ECO:0000313" key="9">
    <source>
        <dbReference type="Proteomes" id="UP000216020"/>
    </source>
</evidence>
<dbReference type="FunFam" id="3.40.50.12780:FF:000013">
    <property type="entry name" value="Long-chain-fatty-acid--AMP ligase FadD32"/>
    <property type="match status" value="1"/>
</dbReference>
<evidence type="ECO:0000256" key="6">
    <source>
        <dbReference type="SAM" id="MobiDB-lite"/>
    </source>
</evidence>
<dbReference type="NCBIfam" id="TIGR01733">
    <property type="entry name" value="AA-adenyl-dom"/>
    <property type="match status" value="1"/>
</dbReference>
<dbReference type="SUPFAM" id="SSF52777">
    <property type="entry name" value="CoA-dependent acyltransferases"/>
    <property type="match status" value="2"/>
</dbReference>
<evidence type="ECO:0000259" key="7">
    <source>
        <dbReference type="PROSITE" id="PS50075"/>
    </source>
</evidence>
<dbReference type="InterPro" id="IPR040097">
    <property type="entry name" value="FAAL/FAAC"/>
</dbReference>
<dbReference type="SUPFAM" id="SSF56801">
    <property type="entry name" value="Acetyl-CoA synthetase-like"/>
    <property type="match status" value="2"/>
</dbReference>
<gene>
    <name evidence="8" type="ORF">CAL29_14775</name>
</gene>
<dbReference type="Gene3D" id="3.30.559.10">
    <property type="entry name" value="Chloramphenicol acetyltransferase-like domain"/>
    <property type="match status" value="1"/>
</dbReference>
<dbReference type="Gene3D" id="1.10.1200.10">
    <property type="entry name" value="ACP-like"/>
    <property type="match status" value="1"/>
</dbReference>
<dbReference type="GO" id="GO:0071766">
    <property type="term" value="P:Actinobacterium-type cell wall biogenesis"/>
    <property type="evidence" value="ECO:0007669"/>
    <property type="project" value="UniProtKB-ARBA"/>
</dbReference>
<keyword evidence="2" id="KW-0596">Phosphopantetheine</keyword>
<comment type="similarity">
    <text evidence="1">Belongs to the ATP-dependent AMP-binding enzyme family.</text>
</comment>
<feature type="domain" description="Carrier" evidence="7">
    <location>
        <begin position="603"/>
        <end position="679"/>
    </location>
</feature>
<accession>A0A261SBG3</accession>
<feature type="region of interest" description="Disordered" evidence="6">
    <location>
        <begin position="1822"/>
        <end position="1853"/>
    </location>
</feature>
<dbReference type="PROSITE" id="PS50075">
    <property type="entry name" value="CARRIER"/>
    <property type="match status" value="2"/>
</dbReference>
<dbReference type="FunFam" id="3.40.50.980:FF:000001">
    <property type="entry name" value="Non-ribosomal peptide synthetase"/>
    <property type="match status" value="1"/>
</dbReference>
<name>A0A261SBG3_9BORD</name>
<dbReference type="Proteomes" id="UP000216020">
    <property type="component" value="Unassembled WGS sequence"/>
</dbReference>
<dbReference type="CDD" id="cd05931">
    <property type="entry name" value="FAAL"/>
    <property type="match status" value="1"/>
</dbReference>
<dbReference type="Gene3D" id="3.30.559.30">
    <property type="entry name" value="Nonribosomal peptide synthetase, condensation domain"/>
    <property type="match status" value="1"/>
</dbReference>